<feature type="transmembrane region" description="Helical" evidence="7">
    <location>
        <begin position="394"/>
        <end position="414"/>
    </location>
</feature>
<name>A0A177AM43_9PEZI</name>
<dbReference type="PANTHER" id="PTHR21347">
    <property type="entry name" value="CLEFT LIP AND PALATE ASSOCIATED TRANSMEMBRANE PROTEIN-RELATED"/>
    <property type="match status" value="1"/>
</dbReference>
<keyword evidence="5 7" id="KW-0472">Membrane</keyword>
<dbReference type="Pfam" id="PF05602">
    <property type="entry name" value="CLPTM1"/>
    <property type="match status" value="1"/>
</dbReference>
<dbReference type="RefSeq" id="XP_024328409.1">
    <property type="nucleotide sequence ID" value="XM_024464026.1"/>
</dbReference>
<evidence type="ECO:0000256" key="1">
    <source>
        <dbReference type="ARBA" id="ARBA00004141"/>
    </source>
</evidence>
<comment type="subcellular location">
    <subcellularLocation>
        <location evidence="1">Membrane</location>
        <topology evidence="1">Multi-pass membrane protein</topology>
    </subcellularLocation>
</comment>
<evidence type="ECO:0000256" key="2">
    <source>
        <dbReference type="ARBA" id="ARBA00009310"/>
    </source>
</evidence>
<feature type="compositionally biased region" description="Low complexity" evidence="6">
    <location>
        <begin position="643"/>
        <end position="652"/>
    </location>
</feature>
<dbReference type="VEuPathDB" id="FungiDB:GMDG_03443"/>
<evidence type="ECO:0008006" key="9">
    <source>
        <dbReference type="Google" id="ProtNLM"/>
    </source>
</evidence>
<feature type="transmembrane region" description="Helical" evidence="7">
    <location>
        <begin position="509"/>
        <end position="535"/>
    </location>
</feature>
<keyword evidence="4 7" id="KW-1133">Transmembrane helix</keyword>
<dbReference type="PANTHER" id="PTHR21347:SF0">
    <property type="entry name" value="LIPID SCRAMBLASE CLPTM1L"/>
    <property type="match status" value="1"/>
</dbReference>
<dbReference type="Proteomes" id="UP000077154">
    <property type="component" value="Unassembled WGS sequence"/>
</dbReference>
<dbReference type="AlphaFoldDB" id="A0A177AM43"/>
<evidence type="ECO:0000256" key="3">
    <source>
        <dbReference type="ARBA" id="ARBA00022692"/>
    </source>
</evidence>
<sequence length="658" mass="73026">MAPPAAPAAAAAGSTSRVSPFIQSAVQGIAIFVAIQFVLGKLTGQKPATATDAAGNVIPANTGVIPPYTARPDKLAPGASYNPIPQQIAPIWEDNVAVDLIIVVSPTFVHEPLSRVPKERVVADETAFKIGDSNDKRVIDAEFDVPKEVQNNGTLWGHYYIGKTGSTLDPSVAGYDPGNAYHFIRPLTQYIAKKKTKKTKNLLSAADETEDIDEEDTIQGPIIKSFYHPNFTMSFVPNTGVMSYPNMHPAARQFTHIESTGARDATGQNSWYYPVFFVNTFWQLRAHMEELNSTVTRLPIHIDLNNQANWLYSIIASIDESQKATARAAAMGGPLPPGGGDGSEFEMIKEVLLDTNIYLLSTTVIVSIFHMLFEMLAFKSDISHFRNKKDNVGISVRAILGNVFMQAVIFLYLLDNNENTSWMILASQGMGILLEFWKVTKMVNVRIRPNPNSIMPYRIAFEDKHKLSETEEKTKEYDAVAFKYLYAVAVPLLIAYAAYSLIYETHKSWYSFIIATLVGSVYAYGFLMMVPSLYINYRLKSVAHMPARAMTYKFLNTFIDDLFAFTIKMPMLHRLATLRDDVIFFVYLYQSYKYKVDYKRVNEFGQGGDDEEIEEKIANKPLTTPAGGDASVKMGNAGNAGEVKASGSSKKSGAVKRK</sequence>
<reference evidence="8" key="1">
    <citation type="submission" date="2016-03" db="EMBL/GenBank/DDBJ databases">
        <title>Updated assembly of Pseudogymnoascus destructans, the fungus causing white-nose syndrome of bats.</title>
        <authorList>
            <person name="Palmer J.M."/>
            <person name="Drees K.P."/>
            <person name="Foster J.T."/>
            <person name="Lindner D.L."/>
        </authorList>
    </citation>
    <scope>NUCLEOTIDE SEQUENCE [LARGE SCALE GENOMIC DNA]</scope>
    <source>
        <strain evidence="8">20631-21</strain>
    </source>
</reference>
<dbReference type="eggNOG" id="KOG2489">
    <property type="taxonomic scope" value="Eukaryota"/>
</dbReference>
<dbReference type="GeneID" id="36283430"/>
<dbReference type="InterPro" id="IPR008429">
    <property type="entry name" value="CLPTM1"/>
</dbReference>
<organism evidence="8">
    <name type="scientific">Pseudogymnoascus destructans</name>
    <dbReference type="NCBI Taxonomy" id="655981"/>
    <lineage>
        <taxon>Eukaryota</taxon>
        <taxon>Fungi</taxon>
        <taxon>Dikarya</taxon>
        <taxon>Ascomycota</taxon>
        <taxon>Pezizomycotina</taxon>
        <taxon>Leotiomycetes</taxon>
        <taxon>Thelebolales</taxon>
        <taxon>Thelebolaceae</taxon>
        <taxon>Pseudogymnoascus</taxon>
    </lineage>
</organism>
<evidence type="ECO:0000256" key="6">
    <source>
        <dbReference type="SAM" id="MobiDB-lite"/>
    </source>
</evidence>
<evidence type="ECO:0000256" key="4">
    <source>
        <dbReference type="ARBA" id="ARBA00022989"/>
    </source>
</evidence>
<accession>A0A177AM43</accession>
<evidence type="ECO:0000313" key="8">
    <source>
        <dbReference type="EMBL" id="OAF63139.1"/>
    </source>
</evidence>
<dbReference type="GO" id="GO:0016020">
    <property type="term" value="C:membrane"/>
    <property type="evidence" value="ECO:0007669"/>
    <property type="project" value="UniProtKB-SubCell"/>
</dbReference>
<dbReference type="OrthoDB" id="378564at2759"/>
<dbReference type="EMBL" id="KV441386">
    <property type="protein sequence ID" value="OAF63139.1"/>
    <property type="molecule type" value="Genomic_DNA"/>
</dbReference>
<evidence type="ECO:0000256" key="5">
    <source>
        <dbReference type="ARBA" id="ARBA00023136"/>
    </source>
</evidence>
<gene>
    <name evidence="8" type="ORF">VC83_00332</name>
</gene>
<keyword evidence="3 7" id="KW-0812">Transmembrane</keyword>
<protein>
    <recommendedName>
        <fullName evidence="9">Cleft lip and palate transmembrane protein 1</fullName>
    </recommendedName>
</protein>
<evidence type="ECO:0000256" key="7">
    <source>
        <dbReference type="SAM" id="Phobius"/>
    </source>
</evidence>
<feature type="transmembrane region" description="Helical" evidence="7">
    <location>
        <begin position="357"/>
        <end position="373"/>
    </location>
</feature>
<comment type="similarity">
    <text evidence="2">Belongs to the CLPTM1 family.</text>
</comment>
<feature type="transmembrane region" description="Helical" evidence="7">
    <location>
        <begin position="484"/>
        <end position="503"/>
    </location>
</feature>
<proteinExistence type="inferred from homology"/>
<dbReference type="GO" id="GO:0012505">
    <property type="term" value="C:endomembrane system"/>
    <property type="evidence" value="ECO:0007669"/>
    <property type="project" value="TreeGrafter"/>
</dbReference>
<feature type="region of interest" description="Disordered" evidence="6">
    <location>
        <begin position="615"/>
        <end position="658"/>
    </location>
</feature>